<accession>W0LIJ4</accession>
<protein>
    <recommendedName>
        <fullName evidence="3 6">Recombination-associated protein RdgC</fullName>
    </recommendedName>
</protein>
<dbReference type="HAMAP" id="MF_00194">
    <property type="entry name" value="RdgC"/>
    <property type="match status" value="1"/>
</dbReference>
<dbReference type="NCBIfam" id="NF001462">
    <property type="entry name" value="PRK00321.1-3"/>
    <property type="match status" value="1"/>
</dbReference>
<dbReference type="KEGG" id="sfo:Z042_23080"/>
<name>W0LIJ4_9GAMM</name>
<dbReference type="eggNOG" id="COG1674">
    <property type="taxonomic scope" value="Bacteria"/>
</dbReference>
<evidence type="ECO:0000256" key="2">
    <source>
        <dbReference type="ARBA" id="ARBA00008657"/>
    </source>
</evidence>
<gene>
    <name evidence="6" type="primary">rdgC</name>
    <name evidence="8" type="ORF">Z042_23080</name>
</gene>
<dbReference type="Pfam" id="PF04381">
    <property type="entry name" value="RdgC"/>
    <property type="match status" value="1"/>
</dbReference>
<dbReference type="SMART" id="SM00843">
    <property type="entry name" value="Ftsk_gamma"/>
    <property type="match status" value="1"/>
</dbReference>
<dbReference type="InterPro" id="IPR036388">
    <property type="entry name" value="WH-like_DNA-bd_sf"/>
</dbReference>
<dbReference type="STRING" id="1441930.Z042_23080"/>
<dbReference type="eggNOG" id="COG2974">
    <property type="taxonomic scope" value="Bacteria"/>
</dbReference>
<comment type="similarity">
    <text evidence="2 6">Belongs to the RdgC family.</text>
</comment>
<evidence type="ECO:0000256" key="1">
    <source>
        <dbReference type="ARBA" id="ARBA00004453"/>
    </source>
</evidence>
<evidence type="ECO:0000313" key="9">
    <source>
        <dbReference type="Proteomes" id="UP000019030"/>
    </source>
</evidence>
<dbReference type="OrthoDB" id="5290530at2"/>
<sequence length="379" mass="41931">MINFKNALIYRLSGGIDLSKLEEQLAVFAFTPCGSQDMAKAGWIPPLGEVLTHTANGMTLLVVQREEKILPAAVIKKELDGKVAKLEAEQHRRLKKTEKDSLKDEVIQTLIPRAFSRYHKTQIWINEGAGLIIVDTASAKRAEDALAFLRKTLGSLPVVPLAMESPVEMTLTNWVRSSHAPTWFKLQDEAELKAVLEEGGIIRCKHQDLCGDEIGMNIRAGKLVTKLALEWRERISFVLTDSCSLKKLEFSSQLLDQNDDIDRDDYAARFDADFVLMTGELAALIAYLIEVLGGEMEHGTDAKETVVDSADDTEQDDLYPKAVEFVQRVGRASISGVQREFRIGYNRAARIIEQMEYGGVVSAPAHDGSRTVLSGGGAQ</sequence>
<dbReference type="GO" id="GO:0006310">
    <property type="term" value="P:DNA recombination"/>
    <property type="evidence" value="ECO:0007669"/>
    <property type="project" value="UniProtKB-UniRule"/>
</dbReference>
<comment type="function">
    <text evidence="6">May be involved in recombination.</text>
</comment>
<dbReference type="Pfam" id="PF09397">
    <property type="entry name" value="FtsK_gamma"/>
    <property type="match status" value="1"/>
</dbReference>
<evidence type="ECO:0000256" key="4">
    <source>
        <dbReference type="ARBA" id="ARBA00022490"/>
    </source>
</evidence>
<keyword evidence="5 6" id="KW-0233">DNA recombination</keyword>
<organism evidence="8 9">
    <name type="scientific">Chania multitudinisentens RB-25</name>
    <dbReference type="NCBI Taxonomy" id="1441930"/>
    <lineage>
        <taxon>Bacteria</taxon>
        <taxon>Pseudomonadati</taxon>
        <taxon>Pseudomonadota</taxon>
        <taxon>Gammaproteobacteria</taxon>
        <taxon>Enterobacterales</taxon>
        <taxon>Yersiniaceae</taxon>
        <taxon>Chania</taxon>
    </lineage>
</organism>
<dbReference type="Gene3D" id="1.10.10.10">
    <property type="entry name" value="Winged helix-like DNA-binding domain superfamily/Winged helix DNA-binding domain"/>
    <property type="match status" value="1"/>
</dbReference>
<dbReference type="GO" id="GO:0000018">
    <property type="term" value="P:regulation of DNA recombination"/>
    <property type="evidence" value="ECO:0007669"/>
    <property type="project" value="TreeGrafter"/>
</dbReference>
<dbReference type="PANTHER" id="PTHR38103">
    <property type="entry name" value="RECOMBINATION-ASSOCIATED PROTEIN RDGC"/>
    <property type="match status" value="1"/>
</dbReference>
<keyword evidence="9" id="KW-1185">Reference proteome</keyword>
<dbReference type="InterPro" id="IPR018541">
    <property type="entry name" value="Ftsk_gamma"/>
</dbReference>
<evidence type="ECO:0000256" key="3">
    <source>
        <dbReference type="ARBA" id="ARBA00022296"/>
    </source>
</evidence>
<dbReference type="Proteomes" id="UP000019030">
    <property type="component" value="Chromosome"/>
</dbReference>
<dbReference type="PANTHER" id="PTHR38103:SF1">
    <property type="entry name" value="RECOMBINATION-ASSOCIATED PROTEIN RDGC"/>
    <property type="match status" value="1"/>
</dbReference>
<dbReference type="AlphaFoldDB" id="W0LIJ4"/>
<dbReference type="GO" id="GO:0043590">
    <property type="term" value="C:bacterial nucleoid"/>
    <property type="evidence" value="ECO:0007669"/>
    <property type="project" value="TreeGrafter"/>
</dbReference>
<evidence type="ECO:0000256" key="5">
    <source>
        <dbReference type="ARBA" id="ARBA00023172"/>
    </source>
</evidence>
<evidence type="ECO:0000313" key="8">
    <source>
        <dbReference type="EMBL" id="AHG22172.1"/>
    </source>
</evidence>
<dbReference type="SUPFAM" id="SSF46785">
    <property type="entry name" value="Winged helix' DNA-binding domain"/>
    <property type="match status" value="1"/>
</dbReference>
<dbReference type="InterPro" id="IPR036390">
    <property type="entry name" value="WH_DNA-bd_sf"/>
</dbReference>
<evidence type="ECO:0000256" key="6">
    <source>
        <dbReference type="HAMAP-Rule" id="MF_00194"/>
    </source>
</evidence>
<dbReference type="GO" id="GO:0003690">
    <property type="term" value="F:double-stranded DNA binding"/>
    <property type="evidence" value="ECO:0007669"/>
    <property type="project" value="TreeGrafter"/>
</dbReference>
<comment type="subcellular location">
    <subcellularLocation>
        <location evidence="1 6">Cytoplasm</location>
        <location evidence="1 6">Nucleoid</location>
    </subcellularLocation>
</comment>
<dbReference type="NCBIfam" id="NF001464">
    <property type="entry name" value="PRK00321.1-5"/>
    <property type="match status" value="1"/>
</dbReference>
<dbReference type="EMBL" id="CP007044">
    <property type="protein sequence ID" value="AHG22172.1"/>
    <property type="molecule type" value="Genomic_DNA"/>
</dbReference>
<reference evidence="8 9" key="2">
    <citation type="submission" date="2015-03" db="EMBL/GenBank/DDBJ databases">
        <authorList>
            <person name="Chan K.-G."/>
        </authorList>
    </citation>
    <scope>NUCLEOTIDE SEQUENCE [LARGE SCALE GENOMIC DNA]</scope>
    <source>
        <strain evidence="8 9">RB-25</strain>
    </source>
</reference>
<dbReference type="InterPro" id="IPR007476">
    <property type="entry name" value="RdgC"/>
</dbReference>
<feature type="domain" description="FtsK gamma" evidence="7">
    <location>
        <begin position="312"/>
        <end position="377"/>
    </location>
</feature>
<dbReference type="GO" id="GO:0005737">
    <property type="term" value="C:cytoplasm"/>
    <property type="evidence" value="ECO:0007669"/>
    <property type="project" value="UniProtKB-UniRule"/>
</dbReference>
<proteinExistence type="inferred from homology"/>
<dbReference type="HOGENOM" id="CLU_052038_1_1_6"/>
<dbReference type="PATRIC" id="fig|1441930.4.peg.4565"/>
<keyword evidence="4 6" id="KW-0963">Cytoplasm</keyword>
<evidence type="ECO:0000259" key="7">
    <source>
        <dbReference type="SMART" id="SM00843"/>
    </source>
</evidence>
<reference evidence="8 9" key="1">
    <citation type="submission" date="2014-01" db="EMBL/GenBank/DDBJ databases">
        <title>Isolation of Serratia multitudinisentens RB-25 from Ex-Landfill site.</title>
        <authorList>
            <person name="Robson E.H.J."/>
        </authorList>
    </citation>
    <scope>NUCLEOTIDE SEQUENCE [LARGE SCALE GENOMIC DNA]</scope>
    <source>
        <strain evidence="8 9">RB-25</strain>
    </source>
</reference>